<name>A0ABS2W1H3_STRAS</name>
<keyword evidence="2" id="KW-0472">Membrane</keyword>
<proteinExistence type="predicted"/>
<evidence type="ECO:0000313" key="4">
    <source>
        <dbReference type="EMBL" id="MBN0049262.1"/>
    </source>
</evidence>
<dbReference type="EMBL" id="JAFFZS010000077">
    <property type="protein sequence ID" value="MBN0049262.1"/>
    <property type="molecule type" value="Genomic_DNA"/>
</dbReference>
<gene>
    <name evidence="4" type="ORF">JS756_35415</name>
</gene>
<dbReference type="Proteomes" id="UP000788262">
    <property type="component" value="Unassembled WGS sequence"/>
</dbReference>
<keyword evidence="3" id="KW-0732">Signal</keyword>
<evidence type="ECO:0000256" key="1">
    <source>
        <dbReference type="SAM" id="MobiDB-lite"/>
    </source>
</evidence>
<evidence type="ECO:0000313" key="5">
    <source>
        <dbReference type="Proteomes" id="UP000788262"/>
    </source>
</evidence>
<feature type="region of interest" description="Disordered" evidence="1">
    <location>
        <begin position="22"/>
        <end position="50"/>
    </location>
</feature>
<feature type="signal peptide" evidence="3">
    <location>
        <begin position="1"/>
        <end position="25"/>
    </location>
</feature>
<evidence type="ECO:0008006" key="6">
    <source>
        <dbReference type="Google" id="ProtNLM"/>
    </source>
</evidence>
<protein>
    <recommendedName>
        <fullName evidence="6">Carboxypeptidase regulatory-like domain-containing protein</fullName>
    </recommendedName>
</protein>
<feature type="chain" id="PRO_5045520309" description="Carboxypeptidase regulatory-like domain-containing protein" evidence="3">
    <location>
        <begin position="26"/>
        <end position="182"/>
    </location>
</feature>
<comment type="caution">
    <text evidence="4">The sequence shown here is derived from an EMBL/GenBank/DDBJ whole genome shotgun (WGS) entry which is preliminary data.</text>
</comment>
<evidence type="ECO:0000256" key="3">
    <source>
        <dbReference type="SAM" id="SignalP"/>
    </source>
</evidence>
<reference evidence="4 5" key="1">
    <citation type="submission" date="2021-02" db="EMBL/GenBank/DDBJ databases">
        <title>Whole genome sequencing of Streptomyces actuosus VRA1.</title>
        <authorList>
            <person name="Sen G."/>
            <person name="Sen A."/>
        </authorList>
    </citation>
    <scope>NUCLEOTIDE SEQUENCE [LARGE SCALE GENOMIC DNA]</scope>
    <source>
        <strain evidence="4 5">VRA1</strain>
    </source>
</reference>
<keyword evidence="2" id="KW-1133">Transmembrane helix</keyword>
<evidence type="ECO:0000256" key="2">
    <source>
        <dbReference type="SAM" id="Phobius"/>
    </source>
</evidence>
<dbReference type="RefSeq" id="WP_205387378.1">
    <property type="nucleotide sequence ID" value="NZ_JAFFZS010000077.1"/>
</dbReference>
<accession>A0ABS2W1H3</accession>
<sequence length="182" mass="18486">MYLRTAATALTATVIGLTGSHTASAADGPGLSISVRDDDSDSTADGPLRQGAPVVITSDVDLTSLAADGNGTFRVKSPAFTEDVTVEMRKNSFGEGDGTISCDIRPGSYPVDVAGQHGTSAAIGDRGHLTITVKDDDGRYCDQAAGSTSGIGADVVAVVAAGLLVLAAVGYTAVRRRKTRNT</sequence>
<keyword evidence="2" id="KW-0812">Transmembrane</keyword>
<organism evidence="4 5">
    <name type="scientific">Streptomyces actuosus</name>
    <dbReference type="NCBI Taxonomy" id="1885"/>
    <lineage>
        <taxon>Bacteria</taxon>
        <taxon>Bacillati</taxon>
        <taxon>Actinomycetota</taxon>
        <taxon>Actinomycetes</taxon>
        <taxon>Kitasatosporales</taxon>
        <taxon>Streptomycetaceae</taxon>
        <taxon>Streptomyces</taxon>
    </lineage>
</organism>
<keyword evidence="5" id="KW-1185">Reference proteome</keyword>
<feature type="transmembrane region" description="Helical" evidence="2">
    <location>
        <begin position="155"/>
        <end position="174"/>
    </location>
</feature>